<dbReference type="InterPro" id="IPR044730">
    <property type="entry name" value="RNase_H-like_dom_plant"/>
</dbReference>
<dbReference type="Gene3D" id="3.30.420.10">
    <property type="entry name" value="Ribonuclease H-like superfamily/Ribonuclease H"/>
    <property type="match status" value="1"/>
</dbReference>
<evidence type="ECO:0000256" key="1">
    <source>
        <dbReference type="SAM" id="MobiDB-lite"/>
    </source>
</evidence>
<dbReference type="PROSITE" id="PS50878">
    <property type="entry name" value="RT_POL"/>
    <property type="match status" value="1"/>
</dbReference>
<proteinExistence type="predicted"/>
<dbReference type="Gene3D" id="3.60.10.10">
    <property type="entry name" value="Endonuclease/exonuclease/phosphatase"/>
    <property type="match status" value="1"/>
</dbReference>
<dbReference type="InterPro" id="IPR036397">
    <property type="entry name" value="RNaseH_sf"/>
</dbReference>
<dbReference type="PANTHER" id="PTHR33116">
    <property type="entry name" value="REVERSE TRANSCRIPTASE ZINC-BINDING DOMAIN-CONTAINING PROTEIN-RELATED-RELATED"/>
    <property type="match status" value="1"/>
</dbReference>
<feature type="compositionally biased region" description="Polar residues" evidence="1">
    <location>
        <begin position="121"/>
        <end position="136"/>
    </location>
</feature>
<dbReference type="GO" id="GO:0003676">
    <property type="term" value="F:nucleic acid binding"/>
    <property type="evidence" value="ECO:0007669"/>
    <property type="project" value="InterPro"/>
</dbReference>
<dbReference type="CDD" id="cd06222">
    <property type="entry name" value="RNase_H_like"/>
    <property type="match status" value="1"/>
</dbReference>
<sequence>MGIWRDYLRIRVTVNIDLPLKRRIKLKKTNGDWLWCQFEYEFVPTFCFICGIIGHSESFCHKLFETPIDQIKKPYGLWMKAEPRRKKQRIGAQWLRTGTDSDKQFSDEFESSGRNDEVINGGNQSPRNQRGTANTYQGQEGGQIHAMNDGENHAFVNSKDASQSLSGRSEERVPANTIMVIDTKRRRTIMEGNEGTNEEESDMSLDSDGLSKNGSLDLVIHKRPKYVFLCETLCKHDSIERLKVSLGFEGLLTVDAVGRSGGLALLWKVRDEIQVLEYSSHHIDVSVHAGDKPTWRLTGCYGEPNRNNRVQTWTLLRNLSVKYDLPWCVIGDLNNVTSQEDKKGGNAYPDWLINGFNQALSDCHLNEFALTGYQYTWEKGRGTNNWIEVRLDRALVNQRWMNLFNSAKLLNLEWSISDHCPLLLVPWNDDFIAAHKTFRFEKRLAKGTNLHSNCQRHLGFLIRTLKNDVRKWRKGRDADSIEKFKEAEKQLFEVYTQREVFWRQRSKQLWLREGDHNSKYFHAYATSRKKHNAVSKLRDTHGNWIDWNNGLADVIVNYFNDLFCTSNTFTAHVIAHVPTTVSEAQNASLLAPVSNEEVRKVLFQMHPDKSPCPDGMTPGFFQRCWSIVGLDIINLVRSFMTTGILPQGLNDTNMVLIPKVKNPTSMIDLRPISLCNVLYKIISKVLANRLKEVLPQLISTNQSAFVPGRLITDNIMISYEVMHYLKRKSRGKEGFMAISLDFSKAYDRVEWQFLRDIMSKMGFSHQWINLILSCVSSVRYKVLNSGREMGPIIPSRGIRQGDPLSSYLFLICAEGFSALINQFESSGHIRGCKVANGAPTISHMLFADDSYLYCRANEREATNVIRLLKIFEEASGQVVNFNKSSIFYSNNTTQNTRDHICHLMQIQAADGTSMYLGLPSLVGKNKKAILGFIKDKLQKRVQHWEGRFLSKAGKEILLKTVAQAFPSYAMSVFLLPLETCKSLEGIMSSFWWKSSKDKQGVSWHSWKKLCKHKTVGGLGFRDFREYNLALLGKQAWRLLTEEDSLVCKFYKARYFSNGSFLNASLGHNPSFIWKSIYESKDLIVAGARVRIGNGLNTYISNSPWLPDMNQPYITSSHPAIGDNKVASLMQVDHLRWDEDVVHDLFNDRDRVLILGIPLPNTNLNDRWSWKFESSGYYSVKSAYRHLTQAEHDTSQAGDFWKNYWKIKAPPKVLHFGWRAISGSLPTRTQLQTKHVYVSNSCPVCNIAEESIIHILVLCSFANSCWNRSAIDITPTTTATFRDWYDSVTRSSTSSLSADVLMIAWQIWSVRNDVLWNGKVKTAANIVLEAKSYLNQWLYAQKNRFEPILVQSNQGLDVEHWTKPGVNSIKVNVDGAIFATINSFGIGFIVRDCNEQIIEAGSKCNIGNVAPELAEICGIKEVLSWIKNKAWHDVILETDSLLAVQGINSSSQMPSAFGMVAWDCKNLLSDLGSISLKSVKHSANKVVHFLAGSACFSPVRIFHNNNSPEELLSIVMVDSI</sequence>
<dbReference type="Proteomes" id="UP000596661">
    <property type="component" value="Chromosome 5"/>
</dbReference>
<dbReference type="SUPFAM" id="SSF53098">
    <property type="entry name" value="Ribonuclease H-like"/>
    <property type="match status" value="1"/>
</dbReference>
<reference evidence="3" key="2">
    <citation type="submission" date="2021-03" db="UniProtKB">
        <authorList>
            <consortium name="EnsemblPlants"/>
        </authorList>
    </citation>
    <scope>IDENTIFICATION</scope>
</reference>
<dbReference type="InterPro" id="IPR043502">
    <property type="entry name" value="DNA/RNA_pol_sf"/>
</dbReference>
<dbReference type="InterPro" id="IPR036691">
    <property type="entry name" value="Endo/exonu/phosph_ase_sf"/>
</dbReference>
<dbReference type="InterPro" id="IPR012337">
    <property type="entry name" value="RNaseH-like_sf"/>
</dbReference>
<dbReference type="Pfam" id="PF13966">
    <property type="entry name" value="zf-RVT"/>
    <property type="match status" value="1"/>
</dbReference>
<evidence type="ECO:0000313" key="4">
    <source>
        <dbReference type="Proteomes" id="UP000596661"/>
    </source>
</evidence>
<dbReference type="InterPro" id="IPR000477">
    <property type="entry name" value="RT_dom"/>
</dbReference>
<dbReference type="CDD" id="cd01650">
    <property type="entry name" value="RT_nLTR_like"/>
    <property type="match status" value="1"/>
</dbReference>
<dbReference type="EMBL" id="UZAU01000530">
    <property type="status" value="NOT_ANNOTATED_CDS"/>
    <property type="molecule type" value="Genomic_DNA"/>
</dbReference>
<evidence type="ECO:0000259" key="2">
    <source>
        <dbReference type="PROSITE" id="PS50878"/>
    </source>
</evidence>
<evidence type="ECO:0000313" key="3">
    <source>
        <dbReference type="EnsemblPlants" id="cds.evm.model.05.1354"/>
    </source>
</evidence>
<dbReference type="SUPFAM" id="SSF56219">
    <property type="entry name" value="DNase I-like"/>
    <property type="match status" value="1"/>
</dbReference>
<dbReference type="GO" id="GO:0004523">
    <property type="term" value="F:RNA-DNA hybrid ribonuclease activity"/>
    <property type="evidence" value="ECO:0007669"/>
    <property type="project" value="InterPro"/>
</dbReference>
<dbReference type="InterPro" id="IPR002156">
    <property type="entry name" value="RNaseH_domain"/>
</dbReference>
<dbReference type="Gramene" id="evm.model.05.1354">
    <property type="protein sequence ID" value="cds.evm.model.05.1354"/>
    <property type="gene ID" value="evm.TU.05.1354"/>
</dbReference>
<dbReference type="Pfam" id="PF14392">
    <property type="entry name" value="zf-CCHC_4"/>
    <property type="match status" value="1"/>
</dbReference>
<organism evidence="3 4">
    <name type="scientific">Cannabis sativa</name>
    <name type="common">Hemp</name>
    <name type="synonym">Marijuana</name>
    <dbReference type="NCBI Taxonomy" id="3483"/>
    <lineage>
        <taxon>Eukaryota</taxon>
        <taxon>Viridiplantae</taxon>
        <taxon>Streptophyta</taxon>
        <taxon>Embryophyta</taxon>
        <taxon>Tracheophyta</taxon>
        <taxon>Spermatophyta</taxon>
        <taxon>Magnoliopsida</taxon>
        <taxon>eudicotyledons</taxon>
        <taxon>Gunneridae</taxon>
        <taxon>Pentapetalae</taxon>
        <taxon>rosids</taxon>
        <taxon>fabids</taxon>
        <taxon>Rosales</taxon>
        <taxon>Cannabaceae</taxon>
        <taxon>Cannabis</taxon>
    </lineage>
</organism>
<dbReference type="InterPro" id="IPR025836">
    <property type="entry name" value="Zn_knuckle_CX2CX4HX4C"/>
</dbReference>
<dbReference type="InterPro" id="IPR026960">
    <property type="entry name" value="RVT-Znf"/>
</dbReference>
<dbReference type="PANTHER" id="PTHR33116:SF86">
    <property type="entry name" value="REVERSE TRANSCRIPTASE DOMAIN-CONTAINING PROTEIN"/>
    <property type="match status" value="1"/>
</dbReference>
<dbReference type="EnsemblPlants" id="evm.model.05.1354">
    <property type="protein sequence ID" value="cds.evm.model.05.1354"/>
    <property type="gene ID" value="evm.TU.05.1354"/>
</dbReference>
<accession>A0A803PL05</accession>
<feature type="domain" description="Reverse transcriptase" evidence="2">
    <location>
        <begin position="638"/>
        <end position="920"/>
    </location>
</feature>
<dbReference type="Pfam" id="PF00078">
    <property type="entry name" value="RVT_1"/>
    <property type="match status" value="1"/>
</dbReference>
<reference evidence="3" key="1">
    <citation type="submission" date="2018-11" db="EMBL/GenBank/DDBJ databases">
        <authorList>
            <person name="Grassa J C."/>
        </authorList>
    </citation>
    <scope>NUCLEOTIDE SEQUENCE [LARGE SCALE GENOMIC DNA]</scope>
</reference>
<feature type="compositionally biased region" description="Basic and acidic residues" evidence="1">
    <location>
        <begin position="102"/>
        <end position="117"/>
    </location>
</feature>
<keyword evidence="4" id="KW-1185">Reference proteome</keyword>
<dbReference type="SUPFAM" id="SSF56672">
    <property type="entry name" value="DNA/RNA polymerases"/>
    <property type="match status" value="1"/>
</dbReference>
<feature type="region of interest" description="Disordered" evidence="1">
    <location>
        <begin position="102"/>
        <end position="136"/>
    </location>
</feature>
<dbReference type="Pfam" id="PF13456">
    <property type="entry name" value="RVT_3"/>
    <property type="match status" value="1"/>
</dbReference>
<protein>
    <recommendedName>
        <fullName evidence="2">Reverse transcriptase domain-containing protein</fullName>
    </recommendedName>
</protein>
<name>A0A803PL05_CANSA</name>